<keyword evidence="1" id="KW-1133">Transmembrane helix</keyword>
<feature type="transmembrane region" description="Helical" evidence="1">
    <location>
        <begin position="41"/>
        <end position="67"/>
    </location>
</feature>
<keyword evidence="1" id="KW-0812">Transmembrane</keyword>
<protein>
    <recommendedName>
        <fullName evidence="4">G-protein coupled receptors family 1 profile domain-containing protein</fullName>
    </recommendedName>
</protein>
<gene>
    <name evidence="2" type="ORF">pdam_00011826</name>
</gene>
<keyword evidence="3" id="KW-1185">Reference proteome</keyword>
<sequence>MQQGSSSQCDKHVESMFNEEVAENRTIPQKFYTLSSEDIHILRFLVIFGVFLSLSTTFSNILIFTVLQKISYCHSPSKILLRSLGLTDLCVGIIVVPLYVTNRNLCYHTMTIRSNVIVTACYLPGIVGYSPVTIKGFTQSHFTFSLDAALCPEYLNSVSYLCIV</sequence>
<dbReference type="Proteomes" id="UP000275408">
    <property type="component" value="Unassembled WGS sequence"/>
</dbReference>
<accession>A0A3M6TAN8</accession>
<dbReference type="Gene3D" id="1.20.1070.10">
    <property type="entry name" value="Rhodopsin 7-helix transmembrane proteins"/>
    <property type="match status" value="1"/>
</dbReference>
<evidence type="ECO:0000313" key="2">
    <source>
        <dbReference type="EMBL" id="RMX38391.1"/>
    </source>
</evidence>
<proteinExistence type="predicted"/>
<name>A0A3M6TAN8_POCDA</name>
<dbReference type="AlphaFoldDB" id="A0A3M6TAN8"/>
<organism evidence="2 3">
    <name type="scientific">Pocillopora damicornis</name>
    <name type="common">Cauliflower coral</name>
    <name type="synonym">Millepora damicornis</name>
    <dbReference type="NCBI Taxonomy" id="46731"/>
    <lineage>
        <taxon>Eukaryota</taxon>
        <taxon>Metazoa</taxon>
        <taxon>Cnidaria</taxon>
        <taxon>Anthozoa</taxon>
        <taxon>Hexacorallia</taxon>
        <taxon>Scleractinia</taxon>
        <taxon>Astrocoeniina</taxon>
        <taxon>Pocilloporidae</taxon>
        <taxon>Pocillopora</taxon>
    </lineage>
</organism>
<reference evidence="2 3" key="1">
    <citation type="journal article" date="2018" name="Sci. Rep.">
        <title>Comparative analysis of the Pocillopora damicornis genome highlights role of immune system in coral evolution.</title>
        <authorList>
            <person name="Cunning R."/>
            <person name="Bay R.A."/>
            <person name="Gillette P."/>
            <person name="Baker A.C."/>
            <person name="Traylor-Knowles N."/>
        </authorList>
    </citation>
    <scope>NUCLEOTIDE SEQUENCE [LARGE SCALE GENOMIC DNA]</scope>
    <source>
        <strain evidence="2">RSMAS</strain>
        <tissue evidence="2">Whole animal</tissue>
    </source>
</reference>
<keyword evidence="1" id="KW-0472">Membrane</keyword>
<dbReference type="EMBL" id="RCHS01004016">
    <property type="protein sequence ID" value="RMX38391.1"/>
    <property type="molecule type" value="Genomic_DNA"/>
</dbReference>
<evidence type="ECO:0000313" key="3">
    <source>
        <dbReference type="Proteomes" id="UP000275408"/>
    </source>
</evidence>
<feature type="transmembrane region" description="Helical" evidence="1">
    <location>
        <begin position="79"/>
        <end position="100"/>
    </location>
</feature>
<comment type="caution">
    <text evidence="2">The sequence shown here is derived from an EMBL/GenBank/DDBJ whole genome shotgun (WGS) entry which is preliminary data.</text>
</comment>
<evidence type="ECO:0000256" key="1">
    <source>
        <dbReference type="SAM" id="Phobius"/>
    </source>
</evidence>
<feature type="non-terminal residue" evidence="2">
    <location>
        <position position="164"/>
    </location>
</feature>
<evidence type="ECO:0008006" key="4">
    <source>
        <dbReference type="Google" id="ProtNLM"/>
    </source>
</evidence>
<dbReference type="SUPFAM" id="SSF81321">
    <property type="entry name" value="Family A G protein-coupled receptor-like"/>
    <property type="match status" value="1"/>
</dbReference>